<evidence type="ECO:0000256" key="2">
    <source>
        <dbReference type="ARBA" id="ARBA00023002"/>
    </source>
</evidence>
<dbReference type="GO" id="GO:0050610">
    <property type="term" value="F:methylarsonate reductase activity"/>
    <property type="evidence" value="ECO:0007669"/>
    <property type="project" value="UniProtKB-UniRule"/>
</dbReference>
<dbReference type="EnsemblMetazoa" id="XM_038214320.1">
    <property type="protein sequence ID" value="XP_038070248.1"/>
    <property type="gene ID" value="LOC119739386"/>
</dbReference>
<dbReference type="InterPro" id="IPR036249">
    <property type="entry name" value="Thioredoxin-like_sf"/>
</dbReference>
<dbReference type="PROSITE" id="PS50404">
    <property type="entry name" value="GST_NTER"/>
    <property type="match status" value="1"/>
</dbReference>
<dbReference type="SUPFAM" id="SSF47616">
    <property type="entry name" value="GST C-terminal domain-like"/>
    <property type="match status" value="1"/>
</dbReference>
<dbReference type="PROSITE" id="PS50405">
    <property type="entry name" value="GST_CTER"/>
    <property type="match status" value="1"/>
</dbReference>
<dbReference type="InterPro" id="IPR050983">
    <property type="entry name" value="GST_Omega/HSP26"/>
</dbReference>
<dbReference type="EC" id="1.20.4.2" evidence="5"/>
<dbReference type="PANTHER" id="PTHR43968:SF6">
    <property type="entry name" value="GLUTATHIONE S-TRANSFERASE OMEGA"/>
    <property type="match status" value="1"/>
</dbReference>
<reference evidence="8" key="1">
    <citation type="submission" date="2022-11" db="UniProtKB">
        <authorList>
            <consortium name="EnsemblMetazoa"/>
        </authorList>
    </citation>
    <scope>IDENTIFICATION</scope>
</reference>
<evidence type="ECO:0000256" key="1">
    <source>
        <dbReference type="ARBA" id="ARBA00011067"/>
    </source>
</evidence>
<dbReference type="GO" id="GO:0005737">
    <property type="term" value="C:cytoplasm"/>
    <property type="evidence" value="ECO:0007669"/>
    <property type="project" value="InterPro"/>
</dbReference>
<dbReference type="InterPro" id="IPR010987">
    <property type="entry name" value="Glutathione-S-Trfase_C-like"/>
</dbReference>
<keyword evidence="5" id="KW-0808">Transferase</keyword>
<dbReference type="InterPro" id="IPR005442">
    <property type="entry name" value="GST_omega"/>
</dbReference>
<dbReference type="RefSeq" id="XP_038070040.1">
    <property type="nucleotide sequence ID" value="XM_038214112.1"/>
</dbReference>
<comment type="similarity">
    <text evidence="1 5">Belongs to the GST superfamily. Omega family.</text>
</comment>
<dbReference type="GO" id="GO:0004364">
    <property type="term" value="F:glutathione transferase activity"/>
    <property type="evidence" value="ECO:0007669"/>
    <property type="project" value="UniProtKB-UniRule"/>
</dbReference>
<evidence type="ECO:0000256" key="5">
    <source>
        <dbReference type="RuleBase" id="RU368071"/>
    </source>
</evidence>
<dbReference type="GeneID" id="119739253"/>
<feature type="domain" description="GST N-terminal" evidence="6">
    <location>
        <begin position="18"/>
        <end position="96"/>
    </location>
</feature>
<dbReference type="InterPro" id="IPR036282">
    <property type="entry name" value="Glutathione-S-Trfase_C_sf"/>
</dbReference>
<keyword evidence="2 5" id="KW-0560">Oxidoreductase</keyword>
<keyword evidence="9" id="KW-1185">Reference proteome</keyword>
<evidence type="ECO:0000313" key="8">
    <source>
        <dbReference type="EnsemblMetazoa" id="XP_038070040.1"/>
    </source>
</evidence>
<evidence type="ECO:0000259" key="7">
    <source>
        <dbReference type="PROSITE" id="PS50405"/>
    </source>
</evidence>
<protein>
    <recommendedName>
        <fullName evidence="5">Glutathione S-transferase omega</fullName>
        <shortName evidence="5">GSTO</shortName>
        <ecNumber evidence="5">1.20.4.2</ecNumber>
        <ecNumber evidence="5">1.8.5.1</ecNumber>
        <ecNumber evidence="5">2.5.1.18</ecNumber>
    </recommendedName>
    <alternativeName>
        <fullName evidence="5">Glutathione-dependent dehydroascorbate reductase</fullName>
    </alternativeName>
    <alternativeName>
        <fullName evidence="5">Monomethylarsonic acid reductase</fullName>
    </alternativeName>
</protein>
<comment type="catalytic activity">
    <reaction evidence="4 5">
        <text>L-dehydroascorbate + 2 glutathione = glutathione disulfide + L-ascorbate</text>
        <dbReference type="Rhea" id="RHEA:24424"/>
        <dbReference type="ChEBI" id="CHEBI:38290"/>
        <dbReference type="ChEBI" id="CHEBI:57925"/>
        <dbReference type="ChEBI" id="CHEBI:58297"/>
        <dbReference type="ChEBI" id="CHEBI:58539"/>
        <dbReference type="EC" id="1.8.5.1"/>
    </reaction>
</comment>
<organism evidence="8 9">
    <name type="scientific">Patiria miniata</name>
    <name type="common">Bat star</name>
    <name type="synonym">Asterina miniata</name>
    <dbReference type="NCBI Taxonomy" id="46514"/>
    <lineage>
        <taxon>Eukaryota</taxon>
        <taxon>Metazoa</taxon>
        <taxon>Echinodermata</taxon>
        <taxon>Eleutherozoa</taxon>
        <taxon>Asterozoa</taxon>
        <taxon>Asteroidea</taxon>
        <taxon>Valvatacea</taxon>
        <taxon>Valvatida</taxon>
        <taxon>Asterinidae</taxon>
        <taxon>Patiria</taxon>
    </lineage>
</organism>
<name>A0A914B0Y0_PATMI</name>
<evidence type="ECO:0000259" key="6">
    <source>
        <dbReference type="PROSITE" id="PS50404"/>
    </source>
</evidence>
<dbReference type="OMA" id="QENWPPR"/>
<dbReference type="GO" id="GO:0045174">
    <property type="term" value="F:glutathione dehydrogenase (ascorbate) activity"/>
    <property type="evidence" value="ECO:0007669"/>
    <property type="project" value="UniProtKB-UniRule"/>
</dbReference>
<dbReference type="GO" id="GO:0006749">
    <property type="term" value="P:glutathione metabolic process"/>
    <property type="evidence" value="ECO:0007669"/>
    <property type="project" value="UniProtKB-UniRule"/>
</dbReference>
<dbReference type="SFLD" id="SFLDG00358">
    <property type="entry name" value="Main_(cytGST)"/>
    <property type="match status" value="1"/>
</dbReference>
<dbReference type="EC" id="1.8.5.1" evidence="5"/>
<dbReference type="Gene3D" id="3.40.30.10">
    <property type="entry name" value="Glutaredoxin"/>
    <property type="match status" value="1"/>
</dbReference>
<dbReference type="RefSeq" id="XP_038070248.1">
    <property type="nucleotide sequence ID" value="XM_038214320.1"/>
</dbReference>
<accession>A0A914B0Y0</accession>
<dbReference type="Pfam" id="PF13417">
    <property type="entry name" value="GST_N_3"/>
    <property type="match status" value="1"/>
</dbReference>
<dbReference type="EC" id="2.5.1.18" evidence="5"/>
<dbReference type="PANTHER" id="PTHR43968">
    <property type="match status" value="1"/>
</dbReference>
<dbReference type="InterPro" id="IPR040079">
    <property type="entry name" value="Glutathione_S-Trfase"/>
</dbReference>
<dbReference type="Gene3D" id="1.20.1050.10">
    <property type="match status" value="1"/>
</dbReference>
<comment type="function">
    <text evidence="5">Exhibits glutathione-dependent thiol transferase activity. Has high dehydroascorbate reductase activity and may contribute to the recycling of ascorbic acid. Participates in the biotransformation of inorganic arsenic and reduces monomethylarsonic acid (MMA).</text>
</comment>
<dbReference type="InterPro" id="IPR004045">
    <property type="entry name" value="Glutathione_S-Trfase_N"/>
</dbReference>
<dbReference type="GeneID" id="119739386"/>
<dbReference type="SFLD" id="SFLDS00019">
    <property type="entry name" value="Glutathione_Transferase_(cytos"/>
    <property type="match status" value="1"/>
</dbReference>
<comment type="catalytic activity">
    <reaction evidence="3 5">
        <text>methylarsonate + 2 glutathione + H(+) = methylarsonous acid + glutathione disulfide + H2O</text>
        <dbReference type="Rhea" id="RHEA:15969"/>
        <dbReference type="ChEBI" id="CHEBI:15377"/>
        <dbReference type="ChEBI" id="CHEBI:15378"/>
        <dbReference type="ChEBI" id="CHEBI:17826"/>
        <dbReference type="ChEBI" id="CHEBI:33409"/>
        <dbReference type="ChEBI" id="CHEBI:57925"/>
        <dbReference type="ChEBI" id="CHEBI:58297"/>
        <dbReference type="EC" id="1.20.4.2"/>
    </reaction>
</comment>
<dbReference type="FunFam" id="3.40.30.10:FF:000123">
    <property type="entry name" value="Glutathione transferase o1"/>
    <property type="match status" value="1"/>
</dbReference>
<sequence length="234" mass="26616">MSQKHLEAGQPLPALKDGSIRLFSMKYCPFAQRARLVLKAKGIDYEVINCNLKKKPEFLFEREPEGKVPIFEHNGKVISESNIICDFLDEVYPDPPLYPKDPYDKAKDKMFMEAFSSKVIPAYFGYVMSGEKNKEAATKHLVAMTLFDAELKKRGTPFFGGQQPSMVDFNAWSFNERTMASDSLMSAVKTKLPALDAYYKRMVANPTVKAVLNSKEAHQKYNQAYVTGTFLYDF</sequence>
<proteinExistence type="inferred from homology"/>
<evidence type="ECO:0000313" key="9">
    <source>
        <dbReference type="Proteomes" id="UP000887568"/>
    </source>
</evidence>
<evidence type="ECO:0000256" key="3">
    <source>
        <dbReference type="ARBA" id="ARBA00048353"/>
    </source>
</evidence>
<dbReference type="EnsemblMetazoa" id="XM_038214112.1">
    <property type="protein sequence ID" value="XP_038070040.1"/>
    <property type="gene ID" value="LOC119739253"/>
</dbReference>
<dbReference type="SUPFAM" id="SSF52833">
    <property type="entry name" value="Thioredoxin-like"/>
    <property type="match status" value="1"/>
</dbReference>
<dbReference type="InterPro" id="IPR004046">
    <property type="entry name" value="GST_C"/>
</dbReference>
<dbReference type="AlphaFoldDB" id="A0A914B0Y0"/>
<dbReference type="Pfam" id="PF14497">
    <property type="entry name" value="GST_C_3"/>
    <property type="match status" value="1"/>
</dbReference>
<dbReference type="PRINTS" id="PR01625">
    <property type="entry name" value="GSTRNSFRASEO"/>
</dbReference>
<feature type="domain" description="GST C-terminal" evidence="7">
    <location>
        <begin position="101"/>
        <end position="224"/>
    </location>
</feature>
<dbReference type="OrthoDB" id="4951845at2759"/>
<dbReference type="Proteomes" id="UP000887568">
    <property type="component" value="Unplaced"/>
</dbReference>
<dbReference type="FunFam" id="1.20.1050.10:FF:000009">
    <property type="entry name" value="Glutathione S-transferase omega-1"/>
    <property type="match status" value="1"/>
</dbReference>
<evidence type="ECO:0000256" key="4">
    <source>
        <dbReference type="ARBA" id="ARBA00049544"/>
    </source>
</evidence>
<comment type="catalytic activity">
    <reaction evidence="5">
        <text>RX + glutathione = an S-substituted glutathione + a halide anion + H(+)</text>
        <dbReference type="Rhea" id="RHEA:16437"/>
        <dbReference type="ChEBI" id="CHEBI:15378"/>
        <dbReference type="ChEBI" id="CHEBI:16042"/>
        <dbReference type="ChEBI" id="CHEBI:17792"/>
        <dbReference type="ChEBI" id="CHEBI:57925"/>
        <dbReference type="ChEBI" id="CHEBI:90779"/>
        <dbReference type="EC" id="2.5.1.18"/>
    </reaction>
</comment>